<protein>
    <recommendedName>
        <fullName evidence="1">TFIIEalpha/SarR/Rpc3 HTH domain-containing protein</fullName>
    </recommendedName>
</protein>
<dbReference type="GO" id="GO:0006367">
    <property type="term" value="P:transcription initiation at RNA polymerase II promoter"/>
    <property type="evidence" value="ECO:0007669"/>
    <property type="project" value="TreeGrafter"/>
</dbReference>
<name>A0AAU9J0B7_9CILI</name>
<dbReference type="InterPro" id="IPR036388">
    <property type="entry name" value="WH-like_DNA-bd_sf"/>
</dbReference>
<dbReference type="Pfam" id="PF02002">
    <property type="entry name" value="TFIIE_alpha"/>
    <property type="match status" value="1"/>
</dbReference>
<organism evidence="2 3">
    <name type="scientific">Blepharisma stoltei</name>
    <dbReference type="NCBI Taxonomy" id="1481888"/>
    <lineage>
        <taxon>Eukaryota</taxon>
        <taxon>Sar</taxon>
        <taxon>Alveolata</taxon>
        <taxon>Ciliophora</taxon>
        <taxon>Postciliodesmatophora</taxon>
        <taxon>Heterotrichea</taxon>
        <taxon>Heterotrichida</taxon>
        <taxon>Blepharismidae</taxon>
        <taxon>Blepharisma</taxon>
    </lineage>
</organism>
<accession>A0AAU9J0B7</accession>
<dbReference type="InterPro" id="IPR039997">
    <property type="entry name" value="TFE"/>
</dbReference>
<sequence length="323" mass="37856">MSLKLFEDLLKIVIRTFYDEAAIVVLDYILYYKNVEEHQMSEALNLPFKRVRQALIEMGENSILICREGRRDRRHEERSGNMFTRGPDIGKMVYWGFNPDIKNVICCRIVDLKESLEKLVDDARQILYKCEKCHRDYSVEDAAISRFTCNFCQGSPLVQKLLNVTEALDQRDRGIQQIRLLESQMRNCLNIDLPPSFFGIMPDVIDEPRPANRAQSYRAAPIVDGSSRNYTIAVNLPEADEEKRDDTEELKDVDRDLMRYYHRFERRNKKRKKVTENNENLQKFNVLGNPVTLSDITPQLQAEMTASEHFEFSRSIMQNLKFL</sequence>
<evidence type="ECO:0000259" key="1">
    <source>
        <dbReference type="Pfam" id="PF02002"/>
    </source>
</evidence>
<dbReference type="PANTHER" id="PTHR13097">
    <property type="entry name" value="TRANSCRIPTION INITIATION FACTOR IIE, ALPHA SUBUNIT"/>
    <property type="match status" value="1"/>
</dbReference>
<reference evidence="2" key="1">
    <citation type="submission" date="2021-09" db="EMBL/GenBank/DDBJ databases">
        <authorList>
            <consortium name="AG Swart"/>
            <person name="Singh M."/>
            <person name="Singh A."/>
            <person name="Seah K."/>
            <person name="Emmerich C."/>
        </authorList>
    </citation>
    <scope>NUCLEOTIDE SEQUENCE</scope>
    <source>
        <strain evidence="2">ATCC30299</strain>
    </source>
</reference>
<dbReference type="InterPro" id="IPR024550">
    <property type="entry name" value="TFIIEa/SarR/Rpc3_HTH_dom"/>
</dbReference>
<dbReference type="AlphaFoldDB" id="A0AAU9J0B7"/>
<proteinExistence type="predicted"/>
<comment type="caution">
    <text evidence="2">The sequence shown here is derived from an EMBL/GenBank/DDBJ whole genome shotgun (WGS) entry which is preliminary data.</text>
</comment>
<evidence type="ECO:0000313" key="3">
    <source>
        <dbReference type="Proteomes" id="UP001162131"/>
    </source>
</evidence>
<dbReference type="GO" id="GO:0005673">
    <property type="term" value="C:transcription factor TFIIE complex"/>
    <property type="evidence" value="ECO:0007669"/>
    <property type="project" value="TreeGrafter"/>
</dbReference>
<evidence type="ECO:0000313" key="2">
    <source>
        <dbReference type="EMBL" id="CAG9319308.1"/>
    </source>
</evidence>
<gene>
    <name evidence="2" type="ORF">BSTOLATCC_MIC23516</name>
</gene>
<keyword evidence="3" id="KW-1185">Reference proteome</keyword>
<dbReference type="PANTHER" id="PTHR13097:SF7">
    <property type="entry name" value="GENERAL TRANSCRIPTION FACTOR IIE SUBUNIT 1"/>
    <property type="match status" value="1"/>
</dbReference>
<dbReference type="EMBL" id="CAJZBQ010000022">
    <property type="protein sequence ID" value="CAG9319308.1"/>
    <property type="molecule type" value="Genomic_DNA"/>
</dbReference>
<dbReference type="Proteomes" id="UP001162131">
    <property type="component" value="Unassembled WGS sequence"/>
</dbReference>
<dbReference type="Gene3D" id="1.10.10.10">
    <property type="entry name" value="Winged helix-like DNA-binding domain superfamily/Winged helix DNA-binding domain"/>
    <property type="match status" value="1"/>
</dbReference>
<feature type="domain" description="TFIIEalpha/SarR/Rpc3 HTH" evidence="1">
    <location>
        <begin position="9"/>
        <end position="76"/>
    </location>
</feature>